<organism evidence="4 5">
    <name type="scientific">Allosediminivita pacifica</name>
    <dbReference type="NCBI Taxonomy" id="1267769"/>
    <lineage>
        <taxon>Bacteria</taxon>
        <taxon>Pseudomonadati</taxon>
        <taxon>Pseudomonadota</taxon>
        <taxon>Alphaproteobacteria</taxon>
        <taxon>Rhodobacterales</taxon>
        <taxon>Paracoccaceae</taxon>
        <taxon>Allosediminivita</taxon>
    </lineage>
</organism>
<dbReference type="InterPro" id="IPR000182">
    <property type="entry name" value="GNAT_dom"/>
</dbReference>
<comment type="caution">
    <text evidence="4">The sequence shown here is derived from an EMBL/GenBank/DDBJ whole genome shotgun (WGS) entry which is preliminary data.</text>
</comment>
<keyword evidence="5" id="KW-1185">Reference proteome</keyword>
<dbReference type="Gene3D" id="3.40.630.30">
    <property type="match status" value="1"/>
</dbReference>
<protein>
    <submittedName>
        <fullName evidence="4">Putative acetyltransferase</fullName>
    </submittedName>
</protein>
<dbReference type="Pfam" id="PF00583">
    <property type="entry name" value="Acetyltransf_1"/>
    <property type="match status" value="1"/>
</dbReference>
<dbReference type="PROSITE" id="PS51186">
    <property type="entry name" value="GNAT"/>
    <property type="match status" value="1"/>
</dbReference>
<evidence type="ECO:0000313" key="4">
    <source>
        <dbReference type="EMBL" id="PTX41768.1"/>
    </source>
</evidence>
<keyword evidence="2" id="KW-0012">Acyltransferase</keyword>
<dbReference type="EMBL" id="QBKN01000027">
    <property type="protein sequence ID" value="PTX41768.1"/>
    <property type="molecule type" value="Genomic_DNA"/>
</dbReference>
<evidence type="ECO:0000313" key="5">
    <source>
        <dbReference type="Proteomes" id="UP000244069"/>
    </source>
</evidence>
<dbReference type="Proteomes" id="UP000244069">
    <property type="component" value="Unassembled WGS sequence"/>
</dbReference>
<evidence type="ECO:0000259" key="3">
    <source>
        <dbReference type="PROSITE" id="PS51186"/>
    </source>
</evidence>
<dbReference type="AlphaFoldDB" id="A0A2T6AD82"/>
<reference evidence="4 5" key="1">
    <citation type="submission" date="2018-04" db="EMBL/GenBank/DDBJ databases">
        <title>Genomic Encyclopedia of Archaeal and Bacterial Type Strains, Phase II (KMG-II): from individual species to whole genera.</title>
        <authorList>
            <person name="Goeker M."/>
        </authorList>
    </citation>
    <scope>NUCLEOTIDE SEQUENCE [LARGE SCALE GENOMIC DNA]</scope>
    <source>
        <strain evidence="4 5">DSM 29329</strain>
    </source>
</reference>
<evidence type="ECO:0000256" key="2">
    <source>
        <dbReference type="ARBA" id="ARBA00023315"/>
    </source>
</evidence>
<dbReference type="PANTHER" id="PTHR43420">
    <property type="entry name" value="ACETYLTRANSFERASE"/>
    <property type="match status" value="1"/>
</dbReference>
<dbReference type="PANTHER" id="PTHR43420:SF49">
    <property type="entry name" value="AMINO GROUP ACETYL TRANSFERASE"/>
    <property type="match status" value="1"/>
</dbReference>
<keyword evidence="1 4" id="KW-0808">Transferase</keyword>
<gene>
    <name evidence="4" type="ORF">C8N44_12734</name>
</gene>
<dbReference type="GO" id="GO:0016747">
    <property type="term" value="F:acyltransferase activity, transferring groups other than amino-acyl groups"/>
    <property type="evidence" value="ECO:0007669"/>
    <property type="project" value="InterPro"/>
</dbReference>
<dbReference type="SUPFAM" id="SSF55729">
    <property type="entry name" value="Acyl-CoA N-acyltransferases (Nat)"/>
    <property type="match status" value="1"/>
</dbReference>
<dbReference type="InterPro" id="IPR050680">
    <property type="entry name" value="YpeA/RimI_acetyltransf"/>
</dbReference>
<name>A0A2T6AD82_9RHOB</name>
<dbReference type="CDD" id="cd04301">
    <property type="entry name" value="NAT_SF"/>
    <property type="match status" value="1"/>
</dbReference>
<dbReference type="InterPro" id="IPR016181">
    <property type="entry name" value="Acyl_CoA_acyltransferase"/>
</dbReference>
<accession>A0A2T6AD82</accession>
<proteinExistence type="predicted"/>
<feature type="domain" description="N-acetyltransferase" evidence="3">
    <location>
        <begin position="13"/>
        <end position="174"/>
    </location>
</feature>
<sequence length="177" mass="20079">MTSDPLQSEPLEIRIRHVRAVDAPSIAEIMNARHVNLGTQRFPYHPDTSIASRIADDPAKFKLVAEMGGRIAGYGELETWPDRPRLRHGAEIDMVATHPDFRGFGIGAALLGEMIDLADRWLQVSRLQLFVWDGNARAIALYERFGFVTEGRLRKFVFVDGQYRDAFIMARLLQDAR</sequence>
<evidence type="ECO:0000256" key="1">
    <source>
        <dbReference type="ARBA" id="ARBA00022679"/>
    </source>
</evidence>